<protein>
    <submittedName>
        <fullName evidence="2">Uncharacterized protein</fullName>
    </submittedName>
</protein>
<organism evidence="2 3">
    <name type="scientific">Roseovarius albus</name>
    <dbReference type="NCBI Taxonomy" id="1247867"/>
    <lineage>
        <taxon>Bacteria</taxon>
        <taxon>Pseudomonadati</taxon>
        <taxon>Pseudomonadota</taxon>
        <taxon>Alphaproteobacteria</taxon>
        <taxon>Rhodobacterales</taxon>
        <taxon>Roseobacteraceae</taxon>
        <taxon>Roseovarius</taxon>
    </lineage>
</organism>
<keyword evidence="3" id="KW-1185">Reference proteome</keyword>
<accession>A0A1X6ZLL8</accession>
<dbReference type="EMBL" id="FWFX01000008">
    <property type="protein sequence ID" value="SLN52970.1"/>
    <property type="molecule type" value="Genomic_DNA"/>
</dbReference>
<dbReference type="AlphaFoldDB" id="A0A1X6ZLL8"/>
<reference evidence="2 3" key="1">
    <citation type="submission" date="2017-03" db="EMBL/GenBank/DDBJ databases">
        <authorList>
            <person name="Afonso C.L."/>
            <person name="Miller P.J."/>
            <person name="Scott M.A."/>
            <person name="Spackman E."/>
            <person name="Goraichik I."/>
            <person name="Dimitrov K.M."/>
            <person name="Suarez D.L."/>
            <person name="Swayne D.E."/>
        </authorList>
    </citation>
    <scope>NUCLEOTIDE SEQUENCE [LARGE SCALE GENOMIC DNA]</scope>
    <source>
        <strain evidence="2 3">CECT 7450</strain>
    </source>
</reference>
<proteinExistence type="predicted"/>
<evidence type="ECO:0000313" key="3">
    <source>
        <dbReference type="Proteomes" id="UP000193061"/>
    </source>
</evidence>
<evidence type="ECO:0000256" key="1">
    <source>
        <dbReference type="SAM" id="MobiDB-lite"/>
    </source>
</evidence>
<evidence type="ECO:0000313" key="2">
    <source>
        <dbReference type="EMBL" id="SLN52970.1"/>
    </source>
</evidence>
<feature type="region of interest" description="Disordered" evidence="1">
    <location>
        <begin position="53"/>
        <end position="84"/>
    </location>
</feature>
<dbReference type="Proteomes" id="UP000193061">
    <property type="component" value="Unassembled WGS sequence"/>
</dbReference>
<gene>
    <name evidence="2" type="ORF">ROA7450_02695</name>
</gene>
<name>A0A1X6ZLL8_9RHOB</name>
<sequence>MVCDRTSQPVKLGQAAFHMETETRGYLQCALNALINWVLNRAEEGGELGHLVDAGKPLPLGSSGKDPAIDWSFRPSRAKPPAVI</sequence>